<dbReference type="KEGG" id="vg:60321445"/>
<reference evidence="2 3" key="1">
    <citation type="submission" date="2019-12" db="EMBL/GenBank/DDBJ databases">
        <authorList>
            <person name="Garlena R.A."/>
            <person name="Russell D.A."/>
            <person name="Pope W.H."/>
            <person name="Jacobs-Sera D."/>
            <person name="Hatfull G.F."/>
        </authorList>
    </citation>
    <scope>NUCLEOTIDE SEQUENCE [LARGE SCALE GENOMIC DNA]</scope>
</reference>
<feature type="region of interest" description="Disordered" evidence="1">
    <location>
        <begin position="45"/>
        <end position="87"/>
    </location>
</feature>
<sequence length="116" mass="12300">MKLPGINIGNLDIPATVGEFLSTLKSIDGKLTELLEEQREANRNSVLDRLGRTSRERMARDRTTEDRDGLPVGVAAPGHSAPRSSCPACAVGDPTDADLRDGVLGVGMDLTEGGTR</sequence>
<dbReference type="EMBL" id="MN813693">
    <property type="protein sequence ID" value="QHB37826.1"/>
    <property type="molecule type" value="Genomic_DNA"/>
</dbReference>
<protein>
    <submittedName>
        <fullName evidence="2">Uncharacterized protein</fullName>
    </submittedName>
</protein>
<feature type="region of interest" description="Disordered" evidence="1">
    <location>
        <begin position="97"/>
        <end position="116"/>
    </location>
</feature>
<feature type="compositionally biased region" description="Basic and acidic residues" evidence="1">
    <location>
        <begin position="49"/>
        <end position="69"/>
    </location>
</feature>
<dbReference type="Proteomes" id="UP000464404">
    <property type="component" value="Segment"/>
</dbReference>
<evidence type="ECO:0000256" key="1">
    <source>
        <dbReference type="SAM" id="MobiDB-lite"/>
    </source>
</evidence>
<proteinExistence type="predicted"/>
<gene>
    <name evidence="2" type="primary">86</name>
    <name evidence="2" type="ORF">PBI_IMVUBU_86</name>
</gene>
<keyword evidence="3" id="KW-1185">Reference proteome</keyword>
<dbReference type="GeneID" id="60321445"/>
<evidence type="ECO:0000313" key="3">
    <source>
        <dbReference type="Proteomes" id="UP000464404"/>
    </source>
</evidence>
<evidence type="ECO:0000313" key="2">
    <source>
        <dbReference type="EMBL" id="QHB37826.1"/>
    </source>
</evidence>
<name>A0A6B9L7R1_9CAUD</name>
<dbReference type="RefSeq" id="YP_009950036.1">
    <property type="nucleotide sequence ID" value="NC_051586.1"/>
</dbReference>
<accession>A0A6B9L7R1</accession>
<organism evidence="2 3">
    <name type="scientific">Mycobacterium phage Imvubu</name>
    <dbReference type="NCBI Taxonomy" id="2686233"/>
    <lineage>
        <taxon>Viruses</taxon>
        <taxon>Duplodnaviria</taxon>
        <taxon>Heunggongvirae</taxon>
        <taxon>Uroviricota</taxon>
        <taxon>Caudoviricetes</taxon>
        <taxon>Bclasvirinae</taxon>
        <taxon>Imvubuvirus</taxon>
        <taxon>Imvubuvirus imvubu</taxon>
    </lineage>
</organism>